<dbReference type="GO" id="GO:0008173">
    <property type="term" value="F:RNA methyltransferase activity"/>
    <property type="evidence" value="ECO:0007669"/>
    <property type="project" value="UniProtKB-ARBA"/>
</dbReference>
<dbReference type="PANTHER" id="PTHR22809">
    <property type="entry name" value="METHYLTRANSFERASE-RELATED"/>
    <property type="match status" value="1"/>
</dbReference>
<dbReference type="GO" id="GO:0032259">
    <property type="term" value="P:methylation"/>
    <property type="evidence" value="ECO:0007669"/>
    <property type="project" value="UniProtKB-KW"/>
</dbReference>
<evidence type="ECO:0000256" key="1">
    <source>
        <dbReference type="ARBA" id="ARBA00009725"/>
    </source>
</evidence>
<dbReference type="EMBL" id="NBIV01000001">
    <property type="protein sequence ID" value="PXF49873.1"/>
    <property type="molecule type" value="Genomic_DNA"/>
</dbReference>
<dbReference type="Gene3D" id="3.40.50.150">
    <property type="entry name" value="Vaccinia Virus protein VP39"/>
    <property type="match status" value="1"/>
</dbReference>
<evidence type="ECO:0000313" key="7">
    <source>
        <dbReference type="Proteomes" id="UP000247409"/>
    </source>
</evidence>
<name>A0A2V3J6D3_9FLOR</name>
<keyword evidence="3 4" id="KW-0808">Transferase</keyword>
<dbReference type="OrthoDB" id="417697at2759"/>
<dbReference type="EC" id="2.1.1.-" evidence="4"/>
<accession>A0A2V3J6D3</accession>
<dbReference type="PANTHER" id="PTHR22809:SF5">
    <property type="entry name" value="TRNA N(3)-METHYLCYTIDINE METHYLTRANSFERASE METTL6"/>
    <property type="match status" value="1"/>
</dbReference>
<dbReference type="PIRSF" id="PIRSF037755">
    <property type="entry name" value="Mettl2_prd"/>
    <property type="match status" value="1"/>
</dbReference>
<evidence type="ECO:0000256" key="3">
    <source>
        <dbReference type="ARBA" id="ARBA00022679"/>
    </source>
</evidence>
<evidence type="ECO:0000256" key="4">
    <source>
        <dbReference type="PIRNR" id="PIRNR037755"/>
    </source>
</evidence>
<dbReference type="AlphaFoldDB" id="A0A2V3J6D3"/>
<comment type="function">
    <text evidence="4">S-adenosyl-L-methionine-dependent methyltransferase.</text>
</comment>
<comment type="similarity">
    <text evidence="1 4">Belongs to the methyltransferase superfamily. METL family.</text>
</comment>
<dbReference type="STRING" id="448386.A0A2V3J6D3"/>
<gene>
    <name evidence="6" type="ORF">BWQ96_00033</name>
</gene>
<protein>
    <recommendedName>
        <fullName evidence="4">tRNA N(3)-methylcytidine methyltransferase</fullName>
        <ecNumber evidence="4">2.1.1.-</ecNumber>
    </recommendedName>
</protein>
<dbReference type="InterPro" id="IPR026113">
    <property type="entry name" value="METTL2/6/8-like"/>
</dbReference>
<organism evidence="6 7">
    <name type="scientific">Gracilariopsis chorda</name>
    <dbReference type="NCBI Taxonomy" id="448386"/>
    <lineage>
        <taxon>Eukaryota</taxon>
        <taxon>Rhodophyta</taxon>
        <taxon>Florideophyceae</taxon>
        <taxon>Rhodymeniophycidae</taxon>
        <taxon>Gracilariales</taxon>
        <taxon>Gracilariaceae</taxon>
        <taxon>Gracilariopsis</taxon>
    </lineage>
</organism>
<evidence type="ECO:0000256" key="5">
    <source>
        <dbReference type="SAM" id="MobiDB-lite"/>
    </source>
</evidence>
<evidence type="ECO:0000256" key="2">
    <source>
        <dbReference type="ARBA" id="ARBA00022603"/>
    </source>
</evidence>
<dbReference type="Pfam" id="PF13489">
    <property type="entry name" value="Methyltransf_23"/>
    <property type="match status" value="1"/>
</dbReference>
<feature type="region of interest" description="Disordered" evidence="5">
    <location>
        <begin position="80"/>
        <end position="99"/>
    </location>
</feature>
<reference evidence="6 7" key="1">
    <citation type="journal article" date="2018" name="Mol. Biol. Evol.">
        <title>Analysis of the draft genome of the red seaweed Gracilariopsis chorda provides insights into genome size evolution in Rhodophyta.</title>
        <authorList>
            <person name="Lee J."/>
            <person name="Yang E.C."/>
            <person name="Graf L."/>
            <person name="Yang J.H."/>
            <person name="Qiu H."/>
            <person name="Zel Zion U."/>
            <person name="Chan C.X."/>
            <person name="Stephens T.G."/>
            <person name="Weber A.P.M."/>
            <person name="Boo G.H."/>
            <person name="Boo S.M."/>
            <person name="Kim K.M."/>
            <person name="Shin Y."/>
            <person name="Jung M."/>
            <person name="Lee S.J."/>
            <person name="Yim H.S."/>
            <person name="Lee J.H."/>
            <person name="Bhattacharya D."/>
            <person name="Yoon H.S."/>
        </authorList>
    </citation>
    <scope>NUCLEOTIDE SEQUENCE [LARGE SCALE GENOMIC DNA]</scope>
    <source>
        <strain evidence="6 7">SKKU-2015</strain>
        <tissue evidence="6">Whole body</tissue>
    </source>
</reference>
<dbReference type="SUPFAM" id="SSF53335">
    <property type="entry name" value="S-adenosyl-L-methionine-dependent methyltransferases"/>
    <property type="match status" value="1"/>
</dbReference>
<evidence type="ECO:0000313" key="6">
    <source>
        <dbReference type="EMBL" id="PXF49873.1"/>
    </source>
</evidence>
<comment type="caution">
    <text evidence="6">The sequence shown here is derived from an EMBL/GenBank/DDBJ whole genome shotgun (WGS) entry which is preliminary data.</text>
</comment>
<keyword evidence="7" id="KW-1185">Reference proteome</keyword>
<dbReference type="GO" id="GO:0008757">
    <property type="term" value="F:S-adenosylmethionine-dependent methyltransferase activity"/>
    <property type="evidence" value="ECO:0007669"/>
    <property type="project" value="UniProtKB-ARBA"/>
</dbReference>
<proteinExistence type="inferred from homology"/>
<dbReference type="Proteomes" id="UP000247409">
    <property type="component" value="Unassembled WGS sequence"/>
</dbReference>
<keyword evidence="2 4" id="KW-0489">Methyltransferase</keyword>
<sequence>MPKVMPRYGESRGARKRARAIATQARHEANADLASRLAKPPATAAEAAERWDAFYTTKPKLFKDRHVLRAAFPELVGPQAAADPSAHVPPLSPMTHPYTEAERPQCDQVLVEVGCGGGNAVYPVLRANSRLFAFAFDFSARAVELTKKSPEYREDRILAFQADATRPESYLDVVLHAYPKGAQHVTAFWTLSAIEPAEHGIAVKGLASLLAEDGWLFVRDYAVGDMRETRFAERGKQVDMSSEKLYLRGDGTYAYFFEQQEMRSLFERAGLVCVSCEYEDRIVTNRKSETTMKRRWIQAKFQKRER</sequence>
<dbReference type="InterPro" id="IPR029063">
    <property type="entry name" value="SAM-dependent_MTases_sf"/>
</dbReference>